<dbReference type="GO" id="GO:0106388">
    <property type="term" value="F:rRNA small subunit aminocarboxypropyltransferase activity"/>
    <property type="evidence" value="ECO:0007669"/>
    <property type="project" value="InterPro"/>
</dbReference>
<evidence type="ECO:0000256" key="1">
    <source>
        <dbReference type="ARBA" id="ARBA00022490"/>
    </source>
</evidence>
<name>A0AAV2R9W5_MEGNR</name>
<feature type="region of interest" description="Disordered" evidence="6">
    <location>
        <begin position="1"/>
        <end position="122"/>
    </location>
</feature>
<dbReference type="AlphaFoldDB" id="A0AAV2R9W5"/>
<feature type="compositionally biased region" description="Basic and acidic residues" evidence="6">
    <location>
        <begin position="71"/>
        <end position="80"/>
    </location>
</feature>
<feature type="domain" description="16S/18S rRNA aminocarboxypropyltransferase Tsr3 C-terminal" evidence="7">
    <location>
        <begin position="165"/>
        <end position="292"/>
    </location>
</feature>
<feature type="domain" description="RNase L inhibitor RLI-like possible metal-binding" evidence="8">
    <location>
        <begin position="128"/>
        <end position="160"/>
    </location>
</feature>
<keyword evidence="3" id="KW-0698">rRNA processing</keyword>
<dbReference type="PANTHER" id="PTHR20426:SF0">
    <property type="entry name" value="18S RRNA AMINOCARBOXYPROPYLTRANSFERASE"/>
    <property type="match status" value="1"/>
</dbReference>
<reference evidence="9 10" key="1">
    <citation type="submission" date="2024-05" db="EMBL/GenBank/DDBJ databases">
        <authorList>
            <person name="Wallberg A."/>
        </authorList>
    </citation>
    <scope>NUCLEOTIDE SEQUENCE [LARGE SCALE GENOMIC DNA]</scope>
</reference>
<gene>
    <name evidence="9" type="ORF">MNOR_LOCUS22581</name>
</gene>
<accession>A0AAV2R9W5</accession>
<evidence type="ECO:0000256" key="2">
    <source>
        <dbReference type="ARBA" id="ARBA00022517"/>
    </source>
</evidence>
<dbReference type="InterPro" id="IPR007209">
    <property type="entry name" value="RNaseL-inhib-like_metal-bd_dom"/>
</dbReference>
<dbReference type="GO" id="GO:0030490">
    <property type="term" value="P:maturation of SSU-rRNA"/>
    <property type="evidence" value="ECO:0007669"/>
    <property type="project" value="TreeGrafter"/>
</dbReference>
<evidence type="ECO:0000256" key="5">
    <source>
        <dbReference type="ARBA" id="ARBA00022691"/>
    </source>
</evidence>
<proteinExistence type="inferred from homology"/>
<comment type="caution">
    <text evidence="9">The sequence shown here is derived from an EMBL/GenBank/DDBJ whole genome shotgun (WGS) entry which is preliminary data.</text>
</comment>
<feature type="compositionally biased region" description="Acidic residues" evidence="6">
    <location>
        <begin position="312"/>
        <end position="327"/>
    </location>
</feature>
<dbReference type="Pfam" id="PF04068">
    <property type="entry name" value="Fer4_RLI"/>
    <property type="match status" value="1"/>
</dbReference>
<feature type="compositionally biased region" description="Acidic residues" evidence="6">
    <location>
        <begin position="108"/>
        <end position="120"/>
    </location>
</feature>
<feature type="region of interest" description="Disordered" evidence="6">
    <location>
        <begin position="301"/>
        <end position="327"/>
    </location>
</feature>
<evidence type="ECO:0000256" key="6">
    <source>
        <dbReference type="SAM" id="MobiDB-lite"/>
    </source>
</evidence>
<feature type="non-terminal residue" evidence="9">
    <location>
        <position position="327"/>
    </location>
</feature>
<feature type="compositionally biased region" description="Acidic residues" evidence="6">
    <location>
        <begin position="81"/>
        <end position="97"/>
    </location>
</feature>
<evidence type="ECO:0000256" key="4">
    <source>
        <dbReference type="ARBA" id="ARBA00022679"/>
    </source>
</evidence>
<dbReference type="InterPro" id="IPR022968">
    <property type="entry name" value="Tsr3-like"/>
</dbReference>
<organism evidence="9 10">
    <name type="scientific">Meganyctiphanes norvegica</name>
    <name type="common">Northern krill</name>
    <name type="synonym">Thysanopoda norvegica</name>
    <dbReference type="NCBI Taxonomy" id="48144"/>
    <lineage>
        <taxon>Eukaryota</taxon>
        <taxon>Metazoa</taxon>
        <taxon>Ecdysozoa</taxon>
        <taxon>Arthropoda</taxon>
        <taxon>Crustacea</taxon>
        <taxon>Multicrustacea</taxon>
        <taxon>Malacostraca</taxon>
        <taxon>Eumalacostraca</taxon>
        <taxon>Eucarida</taxon>
        <taxon>Euphausiacea</taxon>
        <taxon>Euphausiidae</taxon>
        <taxon>Meganyctiphanes</taxon>
    </lineage>
</organism>
<keyword evidence="4" id="KW-0808">Transferase</keyword>
<dbReference type="EMBL" id="CAXKWB010019164">
    <property type="protein sequence ID" value="CAL4121699.1"/>
    <property type="molecule type" value="Genomic_DNA"/>
</dbReference>
<dbReference type="HAMAP" id="MF_01116">
    <property type="entry name" value="TSR3"/>
    <property type="match status" value="1"/>
</dbReference>
<evidence type="ECO:0000313" key="9">
    <source>
        <dbReference type="EMBL" id="CAL4121699.1"/>
    </source>
</evidence>
<evidence type="ECO:0008006" key="11">
    <source>
        <dbReference type="Google" id="ProtNLM"/>
    </source>
</evidence>
<dbReference type="Pfam" id="PF04034">
    <property type="entry name" value="Ribo_biogen_C"/>
    <property type="match status" value="1"/>
</dbReference>
<evidence type="ECO:0000256" key="3">
    <source>
        <dbReference type="ARBA" id="ARBA00022552"/>
    </source>
</evidence>
<keyword evidence="5" id="KW-0949">S-adenosyl-L-methionine</keyword>
<keyword evidence="1" id="KW-0963">Cytoplasm</keyword>
<sequence length="327" mass="37440">MQRLCLEQISKYASHKRMPPLDTPLILNMNRGGKRSGRGGRGGRGGRDKQTHKTTDRRQQFHDEEENTGDDIIHKLSLKDENEETDDSESESGEEKEEGSASAKHEDTDEEESSDEDSDTEVSVPFDVAMWDLKHCDPKKCSGRKLVRMEMVRVLRLGQRFNGLCLSPQGKKCVSPEDSSILLERGLAVIDCSWNRLKETPFNKMKSTHPRLLPYLLVFNSPLYGKTCTVRLSTIDSVRLTRFFACEKEIAELYLNKFKWGQTFIEVNRELLDKYASCKTSSDVIEAQNNYLEDIKKEALERKDEIDLPPSESEDDDYESDEDGEDK</sequence>
<dbReference type="Proteomes" id="UP001497623">
    <property type="component" value="Unassembled WGS sequence"/>
</dbReference>
<protein>
    <recommendedName>
        <fullName evidence="11">18S rRNA aminocarboxypropyltransferase</fullName>
    </recommendedName>
</protein>
<keyword evidence="10" id="KW-1185">Reference proteome</keyword>
<keyword evidence="2" id="KW-0690">Ribosome biogenesis</keyword>
<dbReference type="InterPro" id="IPR007177">
    <property type="entry name" value="Tsr3_C"/>
</dbReference>
<evidence type="ECO:0000259" key="8">
    <source>
        <dbReference type="Pfam" id="PF04068"/>
    </source>
</evidence>
<evidence type="ECO:0000259" key="7">
    <source>
        <dbReference type="Pfam" id="PF04034"/>
    </source>
</evidence>
<feature type="compositionally biased region" description="Basic and acidic residues" evidence="6">
    <location>
        <begin position="45"/>
        <end position="62"/>
    </location>
</feature>
<evidence type="ECO:0000313" key="10">
    <source>
        <dbReference type="Proteomes" id="UP001497623"/>
    </source>
</evidence>
<dbReference type="PANTHER" id="PTHR20426">
    <property type="entry name" value="RIBOSOME BIOGENESIS PROTEIN TSR3 HOMOLOG"/>
    <property type="match status" value="1"/>
</dbReference>